<dbReference type="PRINTS" id="PR00686">
    <property type="entry name" value="TIFACTORIID"/>
</dbReference>
<evidence type="ECO:0000256" key="8">
    <source>
        <dbReference type="ARBA" id="ARBA00033173"/>
    </source>
</evidence>
<evidence type="ECO:0000256" key="7">
    <source>
        <dbReference type="ARBA" id="ARBA00023474"/>
    </source>
</evidence>
<keyword evidence="6" id="KW-0539">Nucleus</keyword>
<evidence type="ECO:0000256" key="6">
    <source>
        <dbReference type="ARBA" id="ARBA00023242"/>
    </source>
</evidence>
<keyword evidence="3" id="KW-0805">Transcription regulation</keyword>
<dbReference type="CDD" id="cd04517">
    <property type="entry name" value="TLF"/>
    <property type="match status" value="1"/>
</dbReference>
<keyword evidence="4" id="KW-0238">DNA-binding</keyword>
<dbReference type="FunFam" id="3.30.310.10:FF:000009">
    <property type="entry name" value="TatA box-binding protein-like protein 1"/>
    <property type="match status" value="1"/>
</dbReference>
<evidence type="ECO:0000256" key="1">
    <source>
        <dbReference type="ARBA" id="ARBA00004123"/>
    </source>
</evidence>
<dbReference type="GO" id="GO:0006352">
    <property type="term" value="P:DNA-templated transcription initiation"/>
    <property type="evidence" value="ECO:0007669"/>
    <property type="project" value="InterPro"/>
</dbReference>
<reference evidence="11" key="1">
    <citation type="submission" date="2017-02" db="UniProtKB">
        <authorList>
            <consortium name="WormBaseParasite"/>
        </authorList>
    </citation>
    <scope>IDENTIFICATION</scope>
</reference>
<evidence type="ECO:0000313" key="11">
    <source>
        <dbReference type="WBParaSite" id="ALUE_0000981201-mRNA-1"/>
    </source>
</evidence>
<dbReference type="Pfam" id="PF00352">
    <property type="entry name" value="TBP"/>
    <property type="match status" value="2"/>
</dbReference>
<keyword evidence="10" id="KW-1185">Reference proteome</keyword>
<protein>
    <recommendedName>
        <fullName evidence="7">TATA box-binding protein-like 1</fullName>
    </recommendedName>
    <alternativeName>
        <fullName evidence="8">TBP-like factor</fullName>
    </alternativeName>
</protein>
<dbReference type="GO" id="GO:0003677">
    <property type="term" value="F:DNA binding"/>
    <property type="evidence" value="ECO:0007669"/>
    <property type="project" value="UniProtKB-KW"/>
</dbReference>
<dbReference type="InterPro" id="IPR000814">
    <property type="entry name" value="TBP"/>
</dbReference>
<evidence type="ECO:0000256" key="3">
    <source>
        <dbReference type="ARBA" id="ARBA00023015"/>
    </source>
</evidence>
<comment type="similarity">
    <text evidence="2">Belongs to the TBP family.</text>
</comment>
<feature type="compositionally biased region" description="Acidic residues" evidence="9">
    <location>
        <begin position="254"/>
        <end position="263"/>
    </location>
</feature>
<evidence type="ECO:0000256" key="4">
    <source>
        <dbReference type="ARBA" id="ARBA00023125"/>
    </source>
</evidence>
<dbReference type="GO" id="GO:0005634">
    <property type="term" value="C:nucleus"/>
    <property type="evidence" value="ECO:0007669"/>
    <property type="project" value="UniProtKB-SubCell"/>
</dbReference>
<name>A0A0M3I0U9_ASCLU</name>
<feature type="region of interest" description="Disordered" evidence="9">
    <location>
        <begin position="232"/>
        <end position="263"/>
    </location>
</feature>
<evidence type="ECO:0000256" key="5">
    <source>
        <dbReference type="ARBA" id="ARBA00023163"/>
    </source>
</evidence>
<keyword evidence="5" id="KW-0804">Transcription</keyword>
<comment type="subcellular location">
    <subcellularLocation>
        <location evidence="1">Nucleus</location>
    </subcellularLocation>
</comment>
<dbReference type="Gene3D" id="3.30.310.10">
    <property type="entry name" value="TATA-Binding Protein"/>
    <property type="match status" value="2"/>
</dbReference>
<feature type="compositionally biased region" description="Polar residues" evidence="9">
    <location>
        <begin position="232"/>
        <end position="251"/>
    </location>
</feature>
<dbReference type="PANTHER" id="PTHR10126">
    <property type="entry name" value="TATA-BOX BINDING PROTEIN"/>
    <property type="match status" value="1"/>
</dbReference>
<sequence>MNLRYVQVVSKTLSRSIPTTIRHLQFLNFSRITATLPSSHWRGVPNLHSHNHFAANFSASVFGWLRLQRCGVYKMSMAAYQNDHGSYLLSVPSGSTSSGAAAPRTHSAHMLGALPSATVPPMQSMPCATVLLPANAAINSNGVSLVNGDSTLVSGLLCTPHSSARNQEASVPFDQYRSNMPRAYSTPLVSMQSSHAFPFSEVEVPRSSALSLNVPLREEEAEPIIQLPTQAGNGQNELIKNAPPSTSTANSHEQDEESEPDGEIDIQIRNVVCTYTLPLHIDLHRVALNCGNVTFDRGRGVLLKQKRNPLCYVKVYSSGKIYIVGCRSEAECKRAARGVARMVQKSMGKQADVVRIRNYRICNVLATCKMPFGIKIEEMAQKYPENSDYEPELSVGLVWRSVDPKATLRIHTTGSITVTGALSEADVMKAIEVIYPILREFRCAFRLRDDGFGGAKRSQLRKRRPSRSQPLISATVAKRQRNFQSARVEEHSSGVIGNRVYFSDEEDEMLEY</sequence>
<evidence type="ECO:0000313" key="10">
    <source>
        <dbReference type="Proteomes" id="UP000036681"/>
    </source>
</evidence>
<evidence type="ECO:0000256" key="9">
    <source>
        <dbReference type="SAM" id="MobiDB-lite"/>
    </source>
</evidence>
<dbReference type="WBParaSite" id="ALUE_0000981201-mRNA-1">
    <property type="protein sequence ID" value="ALUE_0000981201-mRNA-1"/>
    <property type="gene ID" value="ALUE_0000981201"/>
</dbReference>
<evidence type="ECO:0000256" key="2">
    <source>
        <dbReference type="ARBA" id="ARBA00005560"/>
    </source>
</evidence>
<dbReference type="SUPFAM" id="SSF55945">
    <property type="entry name" value="TATA-box binding protein-like"/>
    <property type="match status" value="2"/>
</dbReference>
<dbReference type="AlphaFoldDB" id="A0A0M3I0U9"/>
<accession>A0A0M3I0U9</accession>
<organism evidence="10 11">
    <name type="scientific">Ascaris lumbricoides</name>
    <name type="common">Giant roundworm</name>
    <dbReference type="NCBI Taxonomy" id="6252"/>
    <lineage>
        <taxon>Eukaryota</taxon>
        <taxon>Metazoa</taxon>
        <taxon>Ecdysozoa</taxon>
        <taxon>Nematoda</taxon>
        <taxon>Chromadorea</taxon>
        <taxon>Rhabditida</taxon>
        <taxon>Spirurina</taxon>
        <taxon>Ascaridomorpha</taxon>
        <taxon>Ascaridoidea</taxon>
        <taxon>Ascarididae</taxon>
        <taxon>Ascaris</taxon>
    </lineage>
</organism>
<proteinExistence type="inferred from homology"/>
<dbReference type="Proteomes" id="UP000036681">
    <property type="component" value="Unplaced"/>
</dbReference>
<dbReference type="InterPro" id="IPR012295">
    <property type="entry name" value="TBP_dom_sf"/>
</dbReference>
<dbReference type="InterPro" id="IPR015445">
    <property type="entry name" value="TBP-like"/>
</dbReference>